<dbReference type="GO" id="GO:0005783">
    <property type="term" value="C:endoplasmic reticulum"/>
    <property type="evidence" value="ECO:0007669"/>
    <property type="project" value="TreeGrafter"/>
</dbReference>
<dbReference type="SUPFAM" id="SSF140860">
    <property type="entry name" value="Pseudo ankyrin repeat-like"/>
    <property type="match status" value="1"/>
</dbReference>
<evidence type="ECO:0000313" key="1">
    <source>
        <dbReference type="EMBL" id="KXZ48461.1"/>
    </source>
</evidence>
<dbReference type="AlphaFoldDB" id="A0A150GF26"/>
<evidence type="ECO:0000313" key="2">
    <source>
        <dbReference type="Proteomes" id="UP000075714"/>
    </source>
</evidence>
<organism evidence="1 2">
    <name type="scientific">Gonium pectorale</name>
    <name type="common">Green alga</name>
    <dbReference type="NCBI Taxonomy" id="33097"/>
    <lineage>
        <taxon>Eukaryota</taxon>
        <taxon>Viridiplantae</taxon>
        <taxon>Chlorophyta</taxon>
        <taxon>core chlorophytes</taxon>
        <taxon>Chlorophyceae</taxon>
        <taxon>CS clade</taxon>
        <taxon>Chlamydomonadales</taxon>
        <taxon>Volvocaceae</taxon>
        <taxon>Gonium</taxon>
    </lineage>
</organism>
<sequence length="339" mass="36075">MNPNEVALNLRAISKAAAAALSWPKNTTIRLSKPVPPHAFSEHWLSPGATRGLTRARREELLRLTAASGSTTNLAVALQATGCPLSYEVFEAAASAGKLAACEWLLERGSPWRWDAAGGVSEVEKVWALVGAAGNPTPDWAAKVEWLEAQGCRRGSGGGGGRGNIRPEVHAERAVQCDNAAAHLAWLRRRGYPMARGATMAAFRRGDVAAIQLLTEDAVQLARELPSIADGAARHEAIGWALDPRASAKTAARDGHLAVLSWLLETFGDEAVGLDAELFHCAAESGSVELMAWLRERGCPWDAFTYCSAADSGCEAALEWLVERGCPMPVGCSASWASR</sequence>
<dbReference type="PANTHER" id="PTHR12393:SF6">
    <property type="entry name" value="SPHINGOMYELIN PHOSPHODIESTERASE 2"/>
    <property type="match status" value="1"/>
</dbReference>
<gene>
    <name evidence="1" type="ORF">GPECTOR_27g631</name>
</gene>
<dbReference type="OrthoDB" id="76773at2759"/>
<protein>
    <recommendedName>
        <fullName evidence="3">Ankyrin repeat domain-containing protein</fullName>
    </recommendedName>
</protein>
<dbReference type="GO" id="GO:0004620">
    <property type="term" value="F:phospholipase activity"/>
    <property type="evidence" value="ECO:0007669"/>
    <property type="project" value="TreeGrafter"/>
</dbReference>
<dbReference type="GO" id="GO:0016020">
    <property type="term" value="C:membrane"/>
    <property type="evidence" value="ECO:0007669"/>
    <property type="project" value="TreeGrafter"/>
</dbReference>
<dbReference type="GO" id="GO:0071944">
    <property type="term" value="C:cell periphery"/>
    <property type="evidence" value="ECO:0007669"/>
    <property type="project" value="TreeGrafter"/>
</dbReference>
<evidence type="ECO:0008006" key="3">
    <source>
        <dbReference type="Google" id="ProtNLM"/>
    </source>
</evidence>
<reference evidence="2" key="1">
    <citation type="journal article" date="2016" name="Nat. Commun.">
        <title>The Gonium pectorale genome demonstrates co-option of cell cycle regulation during the evolution of multicellularity.</title>
        <authorList>
            <person name="Hanschen E.R."/>
            <person name="Marriage T.N."/>
            <person name="Ferris P.J."/>
            <person name="Hamaji T."/>
            <person name="Toyoda A."/>
            <person name="Fujiyama A."/>
            <person name="Neme R."/>
            <person name="Noguchi H."/>
            <person name="Minakuchi Y."/>
            <person name="Suzuki M."/>
            <person name="Kawai-Toyooka H."/>
            <person name="Smith D.R."/>
            <person name="Sparks H."/>
            <person name="Anderson J."/>
            <person name="Bakaric R."/>
            <person name="Luria V."/>
            <person name="Karger A."/>
            <person name="Kirschner M.W."/>
            <person name="Durand P.M."/>
            <person name="Michod R.E."/>
            <person name="Nozaki H."/>
            <person name="Olson B.J."/>
        </authorList>
    </citation>
    <scope>NUCLEOTIDE SEQUENCE [LARGE SCALE GENOMIC DNA]</scope>
    <source>
        <strain evidence="2">NIES-2863</strain>
    </source>
</reference>
<dbReference type="Proteomes" id="UP000075714">
    <property type="component" value="Unassembled WGS sequence"/>
</dbReference>
<proteinExistence type="predicted"/>
<dbReference type="EMBL" id="LSYV01000028">
    <property type="protein sequence ID" value="KXZ48461.1"/>
    <property type="molecule type" value="Genomic_DNA"/>
</dbReference>
<dbReference type="GO" id="GO:0046513">
    <property type="term" value="P:ceramide biosynthetic process"/>
    <property type="evidence" value="ECO:0007669"/>
    <property type="project" value="TreeGrafter"/>
</dbReference>
<dbReference type="Gene3D" id="1.25.40.20">
    <property type="entry name" value="Ankyrin repeat-containing domain"/>
    <property type="match status" value="1"/>
</dbReference>
<name>A0A150GF26_GONPE</name>
<dbReference type="GO" id="GO:0030149">
    <property type="term" value="P:sphingolipid catabolic process"/>
    <property type="evidence" value="ECO:0007669"/>
    <property type="project" value="TreeGrafter"/>
</dbReference>
<comment type="caution">
    <text evidence="1">The sequence shown here is derived from an EMBL/GenBank/DDBJ whole genome shotgun (WGS) entry which is preliminary data.</text>
</comment>
<keyword evidence="2" id="KW-1185">Reference proteome</keyword>
<dbReference type="InterPro" id="IPR036770">
    <property type="entry name" value="Ankyrin_rpt-contain_sf"/>
</dbReference>
<dbReference type="PANTHER" id="PTHR12393">
    <property type="entry name" value="SPHINGOMYELIN PHOSPHODIESTERASE RELATED"/>
    <property type="match status" value="1"/>
</dbReference>
<accession>A0A150GF26</accession>